<protein>
    <submittedName>
        <fullName evidence="2">Uncharacterized protein</fullName>
    </submittedName>
</protein>
<evidence type="ECO:0000313" key="3">
    <source>
        <dbReference type="Proteomes" id="UP000275267"/>
    </source>
</evidence>
<organism evidence="2 3">
    <name type="scientific">Panicum miliaceum</name>
    <name type="common">Proso millet</name>
    <name type="synonym">Broomcorn millet</name>
    <dbReference type="NCBI Taxonomy" id="4540"/>
    <lineage>
        <taxon>Eukaryota</taxon>
        <taxon>Viridiplantae</taxon>
        <taxon>Streptophyta</taxon>
        <taxon>Embryophyta</taxon>
        <taxon>Tracheophyta</taxon>
        <taxon>Spermatophyta</taxon>
        <taxon>Magnoliopsida</taxon>
        <taxon>Liliopsida</taxon>
        <taxon>Poales</taxon>
        <taxon>Poaceae</taxon>
        <taxon>PACMAD clade</taxon>
        <taxon>Panicoideae</taxon>
        <taxon>Panicodae</taxon>
        <taxon>Paniceae</taxon>
        <taxon>Panicinae</taxon>
        <taxon>Panicum</taxon>
        <taxon>Panicum sect. Panicum</taxon>
    </lineage>
</organism>
<dbReference type="Proteomes" id="UP000275267">
    <property type="component" value="Unassembled WGS sequence"/>
</dbReference>
<name>A0A3L6S985_PANMI</name>
<feature type="compositionally biased region" description="Polar residues" evidence="1">
    <location>
        <begin position="104"/>
        <end position="119"/>
    </location>
</feature>
<reference evidence="3" key="1">
    <citation type="journal article" date="2019" name="Nat. Commun.">
        <title>The genome of broomcorn millet.</title>
        <authorList>
            <person name="Zou C."/>
            <person name="Miki D."/>
            <person name="Li D."/>
            <person name="Tang Q."/>
            <person name="Xiao L."/>
            <person name="Rajput S."/>
            <person name="Deng P."/>
            <person name="Jia W."/>
            <person name="Huang R."/>
            <person name="Zhang M."/>
            <person name="Sun Y."/>
            <person name="Hu J."/>
            <person name="Fu X."/>
            <person name="Schnable P.S."/>
            <person name="Li F."/>
            <person name="Zhang H."/>
            <person name="Feng B."/>
            <person name="Zhu X."/>
            <person name="Liu R."/>
            <person name="Schnable J.C."/>
            <person name="Zhu J.-K."/>
            <person name="Zhang H."/>
        </authorList>
    </citation>
    <scope>NUCLEOTIDE SEQUENCE [LARGE SCALE GENOMIC DNA]</scope>
</reference>
<gene>
    <name evidence="2" type="ORF">C2845_PM02G09600</name>
</gene>
<dbReference type="EMBL" id="PQIB02000005">
    <property type="protein sequence ID" value="RLN16672.1"/>
    <property type="molecule type" value="Genomic_DNA"/>
</dbReference>
<feature type="region of interest" description="Disordered" evidence="1">
    <location>
        <begin position="94"/>
        <end position="137"/>
    </location>
</feature>
<evidence type="ECO:0000256" key="1">
    <source>
        <dbReference type="SAM" id="MobiDB-lite"/>
    </source>
</evidence>
<comment type="caution">
    <text evidence="2">The sequence shown here is derived from an EMBL/GenBank/DDBJ whole genome shotgun (WGS) entry which is preliminary data.</text>
</comment>
<accession>A0A3L6S985</accession>
<keyword evidence="3" id="KW-1185">Reference proteome</keyword>
<feature type="compositionally biased region" description="Polar residues" evidence="1">
    <location>
        <begin position="126"/>
        <end position="137"/>
    </location>
</feature>
<evidence type="ECO:0000313" key="2">
    <source>
        <dbReference type="EMBL" id="RLN16672.1"/>
    </source>
</evidence>
<proteinExistence type="predicted"/>
<sequence length="137" mass="14740">MLGFVCDGAVVNDRRWGGFVPTTSNLPAARLTPAVAIPGVTLATAASFLHSTLSRPNRWRTGLVVLGPIAKEAAASRQLPELRRRLLPTGHIELERRGAPRTAPATTWNATTDTSSSSHPRLRSACRTTMKSNGLSW</sequence>
<dbReference type="AlphaFoldDB" id="A0A3L6S985"/>